<evidence type="ECO:0000256" key="1">
    <source>
        <dbReference type="SAM" id="MobiDB-lite"/>
    </source>
</evidence>
<dbReference type="EMBL" id="JAVYJV010000015">
    <property type="protein sequence ID" value="KAK4352950.1"/>
    <property type="molecule type" value="Genomic_DNA"/>
</dbReference>
<dbReference type="PANTHER" id="PTHR46328">
    <property type="entry name" value="FAR-RED IMPAIRED RESPONSIVE (FAR1) FAMILY PROTEIN-RELATED"/>
    <property type="match status" value="1"/>
</dbReference>
<proteinExistence type="predicted"/>
<evidence type="ECO:0000313" key="3">
    <source>
        <dbReference type="Proteomes" id="UP001291623"/>
    </source>
</evidence>
<sequence>MAGKIHMDGQAEETSAYSGESEELYSDEQILAGPMRGMFFKSAESVFRFYKKHGKIREFCVLKRTLSSCYALFVFDECRKPTNQKYTTRIGCEAGVNAVRKRDGSRIVTKVCRDHIHQLDSSLSRHMAEHVSISKFVKRILEANERSDLRPCKSHEPVHPQICLDSMEECKEGK</sequence>
<dbReference type="PANTHER" id="PTHR46328:SF35">
    <property type="entry name" value="PROTEIN FAR1-RELATED SEQUENCE 5-LIKE"/>
    <property type="match status" value="1"/>
</dbReference>
<feature type="region of interest" description="Disordered" evidence="1">
    <location>
        <begin position="1"/>
        <end position="22"/>
    </location>
</feature>
<name>A0AAE1RJV2_9SOLA</name>
<organism evidence="2 3">
    <name type="scientific">Anisodus tanguticus</name>
    <dbReference type="NCBI Taxonomy" id="243964"/>
    <lineage>
        <taxon>Eukaryota</taxon>
        <taxon>Viridiplantae</taxon>
        <taxon>Streptophyta</taxon>
        <taxon>Embryophyta</taxon>
        <taxon>Tracheophyta</taxon>
        <taxon>Spermatophyta</taxon>
        <taxon>Magnoliopsida</taxon>
        <taxon>eudicotyledons</taxon>
        <taxon>Gunneridae</taxon>
        <taxon>Pentapetalae</taxon>
        <taxon>asterids</taxon>
        <taxon>lamiids</taxon>
        <taxon>Solanales</taxon>
        <taxon>Solanaceae</taxon>
        <taxon>Solanoideae</taxon>
        <taxon>Hyoscyameae</taxon>
        <taxon>Anisodus</taxon>
    </lineage>
</organism>
<evidence type="ECO:0000313" key="2">
    <source>
        <dbReference type="EMBL" id="KAK4352950.1"/>
    </source>
</evidence>
<accession>A0AAE1RJV2</accession>
<dbReference type="AlphaFoldDB" id="A0AAE1RJV2"/>
<protein>
    <recommendedName>
        <fullName evidence="4">Protein FAR1-RELATED SEQUENCE</fullName>
    </recommendedName>
</protein>
<dbReference type="Proteomes" id="UP001291623">
    <property type="component" value="Unassembled WGS sequence"/>
</dbReference>
<gene>
    <name evidence="2" type="ORF">RND71_028468</name>
</gene>
<reference evidence="2" key="1">
    <citation type="submission" date="2023-12" db="EMBL/GenBank/DDBJ databases">
        <title>Genome assembly of Anisodus tanguticus.</title>
        <authorList>
            <person name="Wang Y.-J."/>
        </authorList>
    </citation>
    <scope>NUCLEOTIDE SEQUENCE</scope>
    <source>
        <strain evidence="2">KB-2021</strain>
        <tissue evidence="2">Leaf</tissue>
    </source>
</reference>
<keyword evidence="3" id="KW-1185">Reference proteome</keyword>
<evidence type="ECO:0008006" key="4">
    <source>
        <dbReference type="Google" id="ProtNLM"/>
    </source>
</evidence>
<comment type="caution">
    <text evidence="2">The sequence shown here is derived from an EMBL/GenBank/DDBJ whole genome shotgun (WGS) entry which is preliminary data.</text>
</comment>